<organism evidence="3 4">
    <name type="scientific">Bacteroides luti</name>
    <dbReference type="NCBI Taxonomy" id="1297750"/>
    <lineage>
        <taxon>Bacteria</taxon>
        <taxon>Pseudomonadati</taxon>
        <taxon>Bacteroidota</taxon>
        <taxon>Bacteroidia</taxon>
        <taxon>Bacteroidales</taxon>
        <taxon>Bacteroidaceae</taxon>
        <taxon>Bacteroides</taxon>
    </lineage>
</organism>
<dbReference type="EMBL" id="FQTV01000002">
    <property type="protein sequence ID" value="SHE55083.1"/>
    <property type="molecule type" value="Genomic_DNA"/>
</dbReference>
<dbReference type="CDD" id="cd04301">
    <property type="entry name" value="NAT_SF"/>
    <property type="match status" value="1"/>
</dbReference>
<dbReference type="Gene3D" id="3.40.630.30">
    <property type="match status" value="1"/>
</dbReference>
<dbReference type="Proteomes" id="UP000184509">
    <property type="component" value="Unassembled WGS sequence"/>
</dbReference>
<evidence type="ECO:0000313" key="4">
    <source>
        <dbReference type="Proteomes" id="UP000184509"/>
    </source>
</evidence>
<evidence type="ECO:0000259" key="2">
    <source>
        <dbReference type="PROSITE" id="PS51186"/>
    </source>
</evidence>
<dbReference type="SUPFAM" id="SSF55729">
    <property type="entry name" value="Acyl-CoA N-acyltransferases (Nat)"/>
    <property type="match status" value="1"/>
</dbReference>
<dbReference type="InterPro" id="IPR000182">
    <property type="entry name" value="GNAT_dom"/>
</dbReference>
<dbReference type="PANTHER" id="PTHR13947">
    <property type="entry name" value="GNAT FAMILY N-ACETYLTRANSFERASE"/>
    <property type="match status" value="1"/>
</dbReference>
<reference evidence="3 4" key="1">
    <citation type="submission" date="2016-11" db="EMBL/GenBank/DDBJ databases">
        <authorList>
            <person name="Jaros S."/>
            <person name="Januszkiewicz K."/>
            <person name="Wedrychowicz H."/>
        </authorList>
    </citation>
    <scope>NUCLEOTIDE SEQUENCE [LARGE SCALE GENOMIC DNA]</scope>
    <source>
        <strain evidence="3 4">DSM 26991</strain>
    </source>
</reference>
<dbReference type="STRING" id="1297750.SAMN05444405_10261"/>
<keyword evidence="4" id="KW-1185">Reference proteome</keyword>
<feature type="domain" description="N-acetyltransferase" evidence="2">
    <location>
        <begin position="4"/>
        <end position="155"/>
    </location>
</feature>
<protein>
    <submittedName>
        <fullName evidence="3">Acetyltransferase (GNAT) family protein</fullName>
    </submittedName>
</protein>
<accession>A0A1M4UEU1</accession>
<keyword evidence="1 3" id="KW-0808">Transferase</keyword>
<name>A0A1M4UEU1_9BACE</name>
<dbReference type="Pfam" id="PF00583">
    <property type="entry name" value="Acetyltransf_1"/>
    <property type="match status" value="1"/>
</dbReference>
<dbReference type="InterPro" id="IPR016181">
    <property type="entry name" value="Acyl_CoA_acyltransferase"/>
</dbReference>
<gene>
    <name evidence="3" type="ORF">SAMN05444405_10261</name>
</gene>
<evidence type="ECO:0000313" key="3">
    <source>
        <dbReference type="EMBL" id="SHE55083.1"/>
    </source>
</evidence>
<evidence type="ECO:0000256" key="1">
    <source>
        <dbReference type="ARBA" id="ARBA00022679"/>
    </source>
</evidence>
<dbReference type="PROSITE" id="PS51186">
    <property type="entry name" value="GNAT"/>
    <property type="match status" value="1"/>
</dbReference>
<sequence>MGELRIELYQPSYQSDFVRLNSEWIKTFFHLESSDRVVFNDPEGYILNKGGQIFFVVNKYGKPVGCCALMSHPEKGIYELAKMAVTPGYQGKGAGSLLGEAALAYARSNGYKKIFLEGNTRMEASIALYKKLGFKSVPKRGASYKRCNIMMELYL</sequence>
<dbReference type="AlphaFoldDB" id="A0A1M4UEU1"/>
<dbReference type="OrthoDB" id="1431064at2"/>
<dbReference type="RefSeq" id="WP_073398880.1">
    <property type="nucleotide sequence ID" value="NZ_FQTV01000002.1"/>
</dbReference>
<proteinExistence type="predicted"/>
<dbReference type="InterPro" id="IPR050769">
    <property type="entry name" value="NAT_camello-type"/>
</dbReference>
<dbReference type="PANTHER" id="PTHR13947:SF37">
    <property type="entry name" value="LD18367P"/>
    <property type="match status" value="1"/>
</dbReference>
<dbReference type="GO" id="GO:0008080">
    <property type="term" value="F:N-acetyltransferase activity"/>
    <property type="evidence" value="ECO:0007669"/>
    <property type="project" value="InterPro"/>
</dbReference>